<evidence type="ECO:0000256" key="8">
    <source>
        <dbReference type="SAM" id="MobiDB-lite"/>
    </source>
</evidence>
<dbReference type="GO" id="GO:0015031">
    <property type="term" value="P:protein transport"/>
    <property type="evidence" value="ECO:0007669"/>
    <property type="project" value="UniProtKB-KW"/>
</dbReference>
<evidence type="ECO:0000313" key="10">
    <source>
        <dbReference type="EMBL" id="SCC58132.1"/>
    </source>
</evidence>
<dbReference type="EMBL" id="FMAR01000016">
    <property type="protein sequence ID" value="SCC58132.1"/>
    <property type="molecule type" value="Genomic_DNA"/>
</dbReference>
<evidence type="ECO:0000256" key="9">
    <source>
        <dbReference type="SAM" id="Phobius"/>
    </source>
</evidence>
<evidence type="ECO:0000256" key="7">
    <source>
        <dbReference type="RuleBase" id="RU003879"/>
    </source>
</evidence>
<sequence length="176" mass="19285">MAEMNTNTQTHARGGGQRSKKLSTRVDMTPMVDLGFLLITFFMLTTSLAKARVTNLIMPANDGQQMPLSASKALTVLLGPDSRIAFYESNGEETAPHPQDIHTTTYAEASGIGSVIRRKQALLAAAGKPGELMVLIKPTTQSNYKNAVDLLDELSINRVNRYAFMDISTWEAGYFQ</sequence>
<evidence type="ECO:0000256" key="3">
    <source>
        <dbReference type="ARBA" id="ARBA00022475"/>
    </source>
</evidence>
<comment type="subcellular location">
    <subcellularLocation>
        <location evidence="1">Cell membrane</location>
        <topology evidence="1">Single-pass membrane protein</topology>
    </subcellularLocation>
    <subcellularLocation>
        <location evidence="7">Cell membrane</location>
        <topology evidence="7">Single-pass type II membrane protein</topology>
    </subcellularLocation>
</comment>
<proteinExistence type="inferred from homology"/>
<feature type="transmembrane region" description="Helical" evidence="9">
    <location>
        <begin position="31"/>
        <end position="49"/>
    </location>
</feature>
<dbReference type="GO" id="GO:0005886">
    <property type="term" value="C:plasma membrane"/>
    <property type="evidence" value="ECO:0007669"/>
    <property type="project" value="UniProtKB-SubCell"/>
</dbReference>
<evidence type="ECO:0000256" key="1">
    <source>
        <dbReference type="ARBA" id="ARBA00004162"/>
    </source>
</evidence>
<feature type="compositionally biased region" description="Polar residues" evidence="8">
    <location>
        <begin position="1"/>
        <end position="11"/>
    </location>
</feature>
<feature type="region of interest" description="Disordered" evidence="8">
    <location>
        <begin position="1"/>
        <end position="24"/>
    </location>
</feature>
<keyword evidence="6 9" id="KW-0472">Membrane</keyword>
<dbReference type="OrthoDB" id="952702at2"/>
<dbReference type="InterPro" id="IPR003400">
    <property type="entry name" value="ExbD"/>
</dbReference>
<dbReference type="Proteomes" id="UP000242818">
    <property type="component" value="Unassembled WGS sequence"/>
</dbReference>
<keyword evidence="7" id="KW-0653">Protein transport</keyword>
<evidence type="ECO:0000256" key="2">
    <source>
        <dbReference type="ARBA" id="ARBA00005811"/>
    </source>
</evidence>
<evidence type="ECO:0000313" key="11">
    <source>
        <dbReference type="Proteomes" id="UP000242818"/>
    </source>
</evidence>
<dbReference type="AlphaFoldDB" id="A0A1C4FQH4"/>
<keyword evidence="5 9" id="KW-1133">Transmembrane helix</keyword>
<keyword evidence="4 7" id="KW-0812">Transmembrane</keyword>
<keyword evidence="11" id="KW-1185">Reference proteome</keyword>
<dbReference type="GO" id="GO:0022857">
    <property type="term" value="F:transmembrane transporter activity"/>
    <property type="evidence" value="ECO:0007669"/>
    <property type="project" value="InterPro"/>
</dbReference>
<dbReference type="RefSeq" id="WP_089714879.1">
    <property type="nucleotide sequence ID" value="NZ_FMAR01000016.1"/>
</dbReference>
<reference evidence="10 11" key="1">
    <citation type="submission" date="2016-08" db="EMBL/GenBank/DDBJ databases">
        <authorList>
            <person name="Seilhamer J.J."/>
        </authorList>
    </citation>
    <scope>NUCLEOTIDE SEQUENCE [LARGE SCALE GENOMIC DNA]</scope>
    <source>
        <strain evidence="10 11">A37T2</strain>
    </source>
</reference>
<comment type="similarity">
    <text evidence="2 7">Belongs to the ExbD/TolR family.</text>
</comment>
<protein>
    <submittedName>
        <fullName evidence="10">Outer membrane transport energization protein ExbD</fullName>
    </submittedName>
</protein>
<evidence type="ECO:0000256" key="5">
    <source>
        <dbReference type="ARBA" id="ARBA00022989"/>
    </source>
</evidence>
<dbReference type="PANTHER" id="PTHR30558">
    <property type="entry name" value="EXBD MEMBRANE COMPONENT OF PMF-DRIVEN MACROMOLECULE IMPORT SYSTEM"/>
    <property type="match status" value="1"/>
</dbReference>
<evidence type="ECO:0000256" key="4">
    <source>
        <dbReference type="ARBA" id="ARBA00022692"/>
    </source>
</evidence>
<accession>A0A1C4FQH4</accession>
<dbReference type="STRING" id="1335309.GA0116948_11638"/>
<evidence type="ECO:0000256" key="6">
    <source>
        <dbReference type="ARBA" id="ARBA00023136"/>
    </source>
</evidence>
<keyword evidence="3" id="KW-1003">Cell membrane</keyword>
<dbReference type="PANTHER" id="PTHR30558:SF3">
    <property type="entry name" value="BIOPOLYMER TRANSPORT PROTEIN EXBD-RELATED"/>
    <property type="match status" value="1"/>
</dbReference>
<gene>
    <name evidence="10" type="ORF">GA0116948_11638</name>
</gene>
<name>A0A1C4FQH4_9BACT</name>
<dbReference type="Pfam" id="PF02472">
    <property type="entry name" value="ExbD"/>
    <property type="match status" value="1"/>
</dbReference>
<keyword evidence="7" id="KW-0813">Transport</keyword>
<organism evidence="10 11">
    <name type="scientific">Chitinophaga costaii</name>
    <dbReference type="NCBI Taxonomy" id="1335309"/>
    <lineage>
        <taxon>Bacteria</taxon>
        <taxon>Pseudomonadati</taxon>
        <taxon>Bacteroidota</taxon>
        <taxon>Chitinophagia</taxon>
        <taxon>Chitinophagales</taxon>
        <taxon>Chitinophagaceae</taxon>
        <taxon>Chitinophaga</taxon>
    </lineage>
</organism>